<dbReference type="InterPro" id="IPR014710">
    <property type="entry name" value="RmlC-like_jellyroll"/>
</dbReference>
<protein>
    <recommendedName>
        <fullName evidence="4 8">L-ectoine synthase</fullName>
        <ecNumber evidence="3 8">4.2.1.108</ecNumber>
    </recommendedName>
    <alternativeName>
        <fullName evidence="6 8">N-acetyldiaminobutyrate dehydratase</fullName>
    </alternativeName>
</protein>
<keyword evidence="10" id="KW-1185">Reference proteome</keyword>
<dbReference type="Gene3D" id="2.60.120.10">
    <property type="entry name" value="Jelly Rolls"/>
    <property type="match status" value="1"/>
</dbReference>
<evidence type="ECO:0000256" key="1">
    <source>
        <dbReference type="ARBA" id="ARBA00005181"/>
    </source>
</evidence>
<sequence>MIVKRLEDIIGTDQEVSTDNWISRRLLLRKDGMGFSLHDTIIKKGTETFIWYKNHLEAVYCIEGEGEVEVLDDNGEKTGEIYPIMPGTVYALDGHEKHLLRATTADMRMVCVFNPPVTGKEVHDENGVYPLIEED</sequence>
<evidence type="ECO:0000313" key="9">
    <source>
        <dbReference type="EMBL" id="MDQ0337490.1"/>
    </source>
</evidence>
<evidence type="ECO:0000256" key="4">
    <source>
        <dbReference type="ARBA" id="ARBA00019707"/>
    </source>
</evidence>
<dbReference type="RefSeq" id="WP_307334657.1">
    <property type="nucleotide sequence ID" value="NZ_JAUSUQ010000001.1"/>
</dbReference>
<comment type="similarity">
    <text evidence="2 8">Belongs to the ectoine synthase family.</text>
</comment>
<keyword evidence="5 8" id="KW-0456">Lyase</keyword>
<dbReference type="Pfam" id="PF06339">
    <property type="entry name" value="Ectoine_synth"/>
    <property type="match status" value="1"/>
</dbReference>
<comment type="function">
    <text evidence="8">Catalyzes the circularization of gamma-N-acetyl-alpha,gamma-diaminobutyric acid (ADABA) to ectoine (1,4,5,6-tetrahydro-2-methyl-4-pyrimidine carboxylic acid), which is an excellent osmoprotectant.</text>
</comment>
<dbReference type="GO" id="GO:0033990">
    <property type="term" value="F:ectoine synthase activity"/>
    <property type="evidence" value="ECO:0007669"/>
    <property type="project" value="UniProtKB-EC"/>
</dbReference>
<dbReference type="EC" id="4.2.1.108" evidence="3 8"/>
<accession>A0ABU0CM51</accession>
<comment type="pathway">
    <text evidence="1 8">Amine and polyamine biosynthesis; ectoine biosynthesis; L-ectoine from L-aspartate 4-semialdehyde: step 3/3.</text>
</comment>
<dbReference type="InterPro" id="IPR010462">
    <property type="entry name" value="Ectoine_synth"/>
</dbReference>
<name>A0ABU0CM51_9BACI</name>
<comment type="catalytic activity">
    <reaction evidence="7 8">
        <text>(2S)-4-acetamido-2-aminobutanoate = L-ectoine + H2O</text>
        <dbReference type="Rhea" id="RHEA:17281"/>
        <dbReference type="ChEBI" id="CHEBI:15377"/>
        <dbReference type="ChEBI" id="CHEBI:58515"/>
        <dbReference type="ChEBI" id="CHEBI:58929"/>
        <dbReference type="EC" id="4.2.1.108"/>
    </reaction>
</comment>
<dbReference type="InterPro" id="IPR011051">
    <property type="entry name" value="RmlC_Cupin_sf"/>
</dbReference>
<evidence type="ECO:0000256" key="6">
    <source>
        <dbReference type="ARBA" id="ARBA00033271"/>
    </source>
</evidence>
<gene>
    <name evidence="8" type="primary">ectC</name>
    <name evidence="9" type="ORF">J2S00_000260</name>
</gene>
<dbReference type="PANTHER" id="PTHR39289:SF1">
    <property type="entry name" value="L-ECTOINE SYNTHASE"/>
    <property type="match status" value="1"/>
</dbReference>
<evidence type="ECO:0000256" key="2">
    <source>
        <dbReference type="ARBA" id="ARBA00009637"/>
    </source>
</evidence>
<evidence type="ECO:0000256" key="3">
    <source>
        <dbReference type="ARBA" id="ARBA00013192"/>
    </source>
</evidence>
<dbReference type="Proteomes" id="UP001232445">
    <property type="component" value="Unassembled WGS sequence"/>
</dbReference>
<dbReference type="PANTHER" id="PTHR39289">
    <property type="match status" value="1"/>
</dbReference>
<proteinExistence type="inferred from homology"/>
<reference evidence="9 10" key="1">
    <citation type="submission" date="2023-07" db="EMBL/GenBank/DDBJ databases">
        <title>Genomic Encyclopedia of Type Strains, Phase IV (KMG-IV): sequencing the most valuable type-strain genomes for metagenomic binning, comparative biology and taxonomic classification.</title>
        <authorList>
            <person name="Goeker M."/>
        </authorList>
    </citation>
    <scope>NUCLEOTIDE SEQUENCE [LARGE SCALE GENOMIC DNA]</scope>
    <source>
        <strain evidence="9 10">DSM 17740</strain>
    </source>
</reference>
<dbReference type="SUPFAM" id="SSF51182">
    <property type="entry name" value="RmlC-like cupins"/>
    <property type="match status" value="1"/>
</dbReference>
<dbReference type="HAMAP" id="MF_01255">
    <property type="entry name" value="Ectoine_synth"/>
    <property type="match status" value="1"/>
</dbReference>
<comment type="caution">
    <text evidence="9">The sequence shown here is derived from an EMBL/GenBank/DDBJ whole genome shotgun (WGS) entry which is preliminary data.</text>
</comment>
<organism evidence="9 10">
    <name type="scientific">Caldalkalibacillus uzonensis</name>
    <dbReference type="NCBI Taxonomy" id="353224"/>
    <lineage>
        <taxon>Bacteria</taxon>
        <taxon>Bacillati</taxon>
        <taxon>Bacillota</taxon>
        <taxon>Bacilli</taxon>
        <taxon>Bacillales</taxon>
        <taxon>Bacillaceae</taxon>
        <taxon>Caldalkalibacillus</taxon>
    </lineage>
</organism>
<evidence type="ECO:0000256" key="5">
    <source>
        <dbReference type="ARBA" id="ARBA00023239"/>
    </source>
</evidence>
<evidence type="ECO:0000313" key="10">
    <source>
        <dbReference type="Proteomes" id="UP001232445"/>
    </source>
</evidence>
<dbReference type="NCBIfam" id="NF009806">
    <property type="entry name" value="PRK13290.1"/>
    <property type="match status" value="1"/>
</dbReference>
<evidence type="ECO:0000256" key="7">
    <source>
        <dbReference type="ARBA" id="ARBA00048714"/>
    </source>
</evidence>
<dbReference type="CDD" id="cd06978">
    <property type="entry name" value="cupin_EctC"/>
    <property type="match status" value="1"/>
</dbReference>
<evidence type="ECO:0000256" key="8">
    <source>
        <dbReference type="HAMAP-Rule" id="MF_01255"/>
    </source>
</evidence>
<dbReference type="EMBL" id="JAUSUQ010000001">
    <property type="protein sequence ID" value="MDQ0337490.1"/>
    <property type="molecule type" value="Genomic_DNA"/>
</dbReference>